<dbReference type="AlphaFoldDB" id="A0A453E3V8"/>
<reference evidence="2" key="4">
    <citation type="submission" date="2019-03" db="UniProtKB">
        <authorList>
            <consortium name="EnsemblPlants"/>
        </authorList>
    </citation>
    <scope>IDENTIFICATION</scope>
</reference>
<evidence type="ECO:0000256" key="1">
    <source>
        <dbReference type="SAM" id="MobiDB-lite"/>
    </source>
</evidence>
<proteinExistence type="predicted"/>
<evidence type="ECO:0000313" key="2">
    <source>
        <dbReference type="EnsemblPlants" id="AET3Gv20214800.1"/>
    </source>
</evidence>
<reference evidence="3" key="1">
    <citation type="journal article" date="2014" name="Science">
        <title>Ancient hybridizations among the ancestral genomes of bread wheat.</title>
        <authorList>
            <consortium name="International Wheat Genome Sequencing Consortium,"/>
            <person name="Marcussen T."/>
            <person name="Sandve S.R."/>
            <person name="Heier L."/>
            <person name="Spannagl M."/>
            <person name="Pfeifer M."/>
            <person name="Jakobsen K.S."/>
            <person name="Wulff B.B."/>
            <person name="Steuernagel B."/>
            <person name="Mayer K.F."/>
            <person name="Olsen O.A."/>
        </authorList>
    </citation>
    <scope>NUCLEOTIDE SEQUENCE [LARGE SCALE GENOMIC DNA]</scope>
    <source>
        <strain evidence="3">cv. AL8/78</strain>
    </source>
</reference>
<reference evidence="3" key="2">
    <citation type="journal article" date="2017" name="Nat. Plants">
        <title>The Aegilops tauschii genome reveals multiple impacts of transposons.</title>
        <authorList>
            <person name="Zhao G."/>
            <person name="Zou C."/>
            <person name="Li K."/>
            <person name="Wang K."/>
            <person name="Li T."/>
            <person name="Gao L."/>
            <person name="Zhang X."/>
            <person name="Wang H."/>
            <person name="Yang Z."/>
            <person name="Liu X."/>
            <person name="Jiang W."/>
            <person name="Mao L."/>
            <person name="Kong X."/>
            <person name="Jiao Y."/>
            <person name="Jia J."/>
        </authorList>
    </citation>
    <scope>NUCLEOTIDE SEQUENCE [LARGE SCALE GENOMIC DNA]</scope>
    <source>
        <strain evidence="3">cv. AL8/78</strain>
    </source>
</reference>
<dbReference type="Proteomes" id="UP000015105">
    <property type="component" value="Chromosome 3D"/>
</dbReference>
<dbReference type="Gramene" id="AET3Gv20214800.1">
    <property type="protein sequence ID" value="AET3Gv20214800.1"/>
    <property type="gene ID" value="AET3Gv20214800"/>
</dbReference>
<organism evidence="2 3">
    <name type="scientific">Aegilops tauschii subsp. strangulata</name>
    <name type="common">Goatgrass</name>
    <dbReference type="NCBI Taxonomy" id="200361"/>
    <lineage>
        <taxon>Eukaryota</taxon>
        <taxon>Viridiplantae</taxon>
        <taxon>Streptophyta</taxon>
        <taxon>Embryophyta</taxon>
        <taxon>Tracheophyta</taxon>
        <taxon>Spermatophyta</taxon>
        <taxon>Magnoliopsida</taxon>
        <taxon>Liliopsida</taxon>
        <taxon>Poales</taxon>
        <taxon>Poaceae</taxon>
        <taxon>BOP clade</taxon>
        <taxon>Pooideae</taxon>
        <taxon>Triticodae</taxon>
        <taxon>Triticeae</taxon>
        <taxon>Triticinae</taxon>
        <taxon>Aegilops</taxon>
    </lineage>
</organism>
<reference evidence="2" key="5">
    <citation type="journal article" date="2021" name="G3 (Bethesda)">
        <title>Aegilops tauschii genome assembly Aet v5.0 features greater sequence contiguity and improved annotation.</title>
        <authorList>
            <person name="Wang L."/>
            <person name="Zhu T."/>
            <person name="Rodriguez J.C."/>
            <person name="Deal K.R."/>
            <person name="Dubcovsky J."/>
            <person name="McGuire P.E."/>
            <person name="Lux T."/>
            <person name="Spannagl M."/>
            <person name="Mayer K.F.X."/>
            <person name="Baldrich P."/>
            <person name="Meyers B.C."/>
            <person name="Huo N."/>
            <person name="Gu Y.Q."/>
            <person name="Zhou H."/>
            <person name="Devos K.M."/>
            <person name="Bennetzen J.L."/>
            <person name="Unver T."/>
            <person name="Budak H."/>
            <person name="Gulick P.J."/>
            <person name="Galiba G."/>
            <person name="Kalapos B."/>
            <person name="Nelson D.R."/>
            <person name="Li P."/>
            <person name="You F.M."/>
            <person name="Luo M.C."/>
            <person name="Dvorak J."/>
        </authorList>
    </citation>
    <scope>NUCLEOTIDE SEQUENCE [LARGE SCALE GENOMIC DNA]</scope>
    <source>
        <strain evidence="2">cv. AL8/78</strain>
    </source>
</reference>
<protein>
    <submittedName>
        <fullName evidence="2">Uncharacterized protein</fullName>
    </submittedName>
</protein>
<reference evidence="2" key="3">
    <citation type="journal article" date="2017" name="Nature">
        <title>Genome sequence of the progenitor of the wheat D genome Aegilops tauschii.</title>
        <authorList>
            <person name="Luo M.C."/>
            <person name="Gu Y.Q."/>
            <person name="Puiu D."/>
            <person name="Wang H."/>
            <person name="Twardziok S.O."/>
            <person name="Deal K.R."/>
            <person name="Huo N."/>
            <person name="Zhu T."/>
            <person name="Wang L."/>
            <person name="Wang Y."/>
            <person name="McGuire P.E."/>
            <person name="Liu S."/>
            <person name="Long H."/>
            <person name="Ramasamy R.K."/>
            <person name="Rodriguez J.C."/>
            <person name="Van S.L."/>
            <person name="Yuan L."/>
            <person name="Wang Z."/>
            <person name="Xia Z."/>
            <person name="Xiao L."/>
            <person name="Anderson O.D."/>
            <person name="Ouyang S."/>
            <person name="Liang Y."/>
            <person name="Zimin A.V."/>
            <person name="Pertea G."/>
            <person name="Qi P."/>
            <person name="Bennetzen J.L."/>
            <person name="Dai X."/>
            <person name="Dawson M.W."/>
            <person name="Muller H.G."/>
            <person name="Kugler K."/>
            <person name="Rivarola-Duarte L."/>
            <person name="Spannagl M."/>
            <person name="Mayer K.F.X."/>
            <person name="Lu F.H."/>
            <person name="Bevan M.W."/>
            <person name="Leroy P."/>
            <person name="Li P."/>
            <person name="You F.M."/>
            <person name="Sun Q."/>
            <person name="Liu Z."/>
            <person name="Lyons E."/>
            <person name="Wicker T."/>
            <person name="Salzberg S.L."/>
            <person name="Devos K.M."/>
            <person name="Dvorak J."/>
        </authorList>
    </citation>
    <scope>NUCLEOTIDE SEQUENCE [LARGE SCALE GENOMIC DNA]</scope>
    <source>
        <strain evidence="2">cv. AL8/78</strain>
    </source>
</reference>
<feature type="compositionally biased region" description="Basic and acidic residues" evidence="1">
    <location>
        <begin position="28"/>
        <end position="43"/>
    </location>
</feature>
<evidence type="ECO:0000313" key="3">
    <source>
        <dbReference type="Proteomes" id="UP000015105"/>
    </source>
</evidence>
<feature type="region of interest" description="Disordered" evidence="1">
    <location>
        <begin position="1"/>
        <end position="50"/>
    </location>
</feature>
<accession>A0A453E3V8</accession>
<dbReference type="EnsemblPlants" id="AET3Gv20214800.1">
    <property type="protein sequence ID" value="AET3Gv20214800.1"/>
    <property type="gene ID" value="AET3Gv20214800"/>
</dbReference>
<keyword evidence="3" id="KW-1185">Reference proteome</keyword>
<name>A0A453E3V8_AEGTS</name>
<sequence length="50" mass="5801">PRFPRLVRFRKEFRPQSPFTRISPGQREPPRRGSGRDRRRDAGEVAGLGP</sequence>